<dbReference type="ExpressionAtlas" id="Q1ZXT8">
    <property type="expression patterns" value="baseline and differential"/>
</dbReference>
<dbReference type="PANTHER" id="PTHR21759">
    <property type="entry name" value="PROTEIN CBG02235-RELATED"/>
    <property type="match status" value="1"/>
</dbReference>
<evidence type="ECO:0000256" key="1">
    <source>
        <dbReference type="SAM" id="Phobius"/>
    </source>
</evidence>
<keyword evidence="1" id="KW-0472">Membrane</keyword>
<dbReference type="Pfam" id="PF06653">
    <property type="entry name" value="Claudin_3"/>
    <property type="match status" value="1"/>
</dbReference>
<dbReference type="InterPro" id="IPR009545">
    <property type="entry name" value="Claudin-like"/>
</dbReference>
<proteinExistence type="predicted"/>
<evidence type="ECO:0000313" key="4">
    <source>
        <dbReference type="WormBase" id="F59C6.14b"/>
    </source>
</evidence>
<dbReference type="AlphaFoldDB" id="Q1ZXT8"/>
<name>Q1ZXT8_CAEEL</name>
<organism evidence="2 3">
    <name type="scientific">Caenorhabditis elegans</name>
    <dbReference type="NCBI Taxonomy" id="6239"/>
    <lineage>
        <taxon>Eukaryota</taxon>
        <taxon>Metazoa</taxon>
        <taxon>Ecdysozoa</taxon>
        <taxon>Nematoda</taxon>
        <taxon>Chromadorea</taxon>
        <taxon>Rhabditida</taxon>
        <taxon>Rhabditina</taxon>
        <taxon>Rhabditomorpha</taxon>
        <taxon>Rhabditoidea</taxon>
        <taxon>Rhabditidae</taxon>
        <taxon>Peloderinae</taxon>
        <taxon>Caenorhabditis</taxon>
    </lineage>
</organism>
<dbReference type="PANTHER" id="PTHR21759:SF1">
    <property type="entry name" value="MARVEL DOMAIN-CONTAINING PROTEIN"/>
    <property type="match status" value="1"/>
</dbReference>
<dbReference type="AGR" id="WB:WBGene00044792"/>
<dbReference type="OrthoDB" id="5824524at2759"/>
<dbReference type="WormBase" id="F59C6.14b">
    <property type="protein sequence ID" value="CE42128"/>
    <property type="gene ID" value="WBGene00044792"/>
    <property type="gene designation" value="clc-15"/>
</dbReference>
<feature type="transmembrane region" description="Helical" evidence="1">
    <location>
        <begin position="108"/>
        <end position="129"/>
    </location>
</feature>
<keyword evidence="1" id="KW-1133">Transmembrane helix</keyword>
<reference evidence="2 3" key="1">
    <citation type="journal article" date="1998" name="Science">
        <title>Genome sequence of the nematode C. elegans: a platform for investigating biology.</title>
        <authorList>
            <consortium name="The C. elegans sequencing consortium"/>
            <person name="Sulson J.E."/>
            <person name="Waterston R."/>
        </authorList>
    </citation>
    <scope>NUCLEOTIDE SEQUENCE [LARGE SCALE GENOMIC DNA]</scope>
    <source>
        <strain evidence="2 3">Bristol N2</strain>
    </source>
</reference>
<dbReference type="RefSeq" id="NP_001040670.2">
    <property type="nucleotide sequence ID" value="NM_001047205.4"/>
</dbReference>
<dbReference type="UCSC" id="F59C6.14a">
    <property type="organism name" value="c. elegans"/>
</dbReference>
<accession>Q1ZXT8</accession>
<dbReference type="Proteomes" id="UP000001940">
    <property type="component" value="Chromosome I"/>
</dbReference>
<keyword evidence="1" id="KW-0812">Transmembrane</keyword>
<dbReference type="EMBL" id="BX284601">
    <property type="protein sequence ID" value="CAJ85761.2"/>
    <property type="molecule type" value="Genomic_DNA"/>
</dbReference>
<evidence type="ECO:0000313" key="2">
    <source>
        <dbReference type="EMBL" id="CAJ85761.2"/>
    </source>
</evidence>
<feature type="transmembrane region" description="Helical" evidence="1">
    <location>
        <begin position="72"/>
        <end position="96"/>
    </location>
</feature>
<gene>
    <name evidence="2 4" type="primary">clc-15</name>
    <name evidence="2" type="ORF">CELE_F59C6.14</name>
    <name evidence="4" type="ORF">F59C6.14</name>
</gene>
<dbReference type="HOGENOM" id="CLU_132253_0_0_1"/>
<dbReference type="SMR" id="Q1ZXT8"/>
<evidence type="ECO:0000313" key="3">
    <source>
        <dbReference type="Proteomes" id="UP000001940"/>
    </source>
</evidence>
<protein>
    <submittedName>
        <fullName evidence="2">MARVEL domain-containing protein</fullName>
    </submittedName>
</protein>
<dbReference type="Bgee" id="WBGene00044792">
    <property type="expression patterns" value="Expressed in larva and 3 other cell types or tissues"/>
</dbReference>
<feature type="transmembrane region" description="Helical" evidence="1">
    <location>
        <begin position="32"/>
        <end position="60"/>
    </location>
</feature>
<keyword evidence="3" id="KW-1185">Reference proteome</keyword>
<dbReference type="CTD" id="4362998"/>
<sequence length="138" mass="15739">MNLSIDYDEVTEIPGASPPYSRLIPYPAHADWWFGLTAVMIYLLLVVCTLYMIWTVIQIVMPNRIEFDLKMIVFIDAVFSAIITLMLLIAYCFFAGGFNGKQYLDGFSFGYCFWLAVISSVVSFGVLLMNGLSWFRNN</sequence>
<dbReference type="GeneID" id="4362998"/>